<comment type="caution">
    <text evidence="1">The sequence shown here is derived from an EMBL/GenBank/DDBJ whole genome shotgun (WGS) entry which is preliminary data.</text>
</comment>
<dbReference type="EMBL" id="LAZR01001795">
    <property type="protein sequence ID" value="KKN38913.1"/>
    <property type="molecule type" value="Genomic_DNA"/>
</dbReference>
<name>A0A0F9TBL8_9ZZZZ</name>
<accession>A0A0F9TBL8</accession>
<reference evidence="1" key="1">
    <citation type="journal article" date="2015" name="Nature">
        <title>Complex archaea that bridge the gap between prokaryotes and eukaryotes.</title>
        <authorList>
            <person name="Spang A."/>
            <person name="Saw J.H."/>
            <person name="Jorgensen S.L."/>
            <person name="Zaremba-Niedzwiedzka K."/>
            <person name="Martijn J."/>
            <person name="Lind A.E."/>
            <person name="van Eijk R."/>
            <person name="Schleper C."/>
            <person name="Guy L."/>
            <person name="Ettema T.J."/>
        </authorList>
    </citation>
    <scope>NUCLEOTIDE SEQUENCE</scope>
</reference>
<sequence length="67" mass="7525">MTKKFTLEIEFGTDGMRDGIDIAITLQGIADHLSHKMKHADLKPFHSRVIRDLHGDTVGAWNIVLDP</sequence>
<protein>
    <submittedName>
        <fullName evidence="1">Uncharacterized protein</fullName>
    </submittedName>
</protein>
<evidence type="ECO:0000313" key="1">
    <source>
        <dbReference type="EMBL" id="KKN38913.1"/>
    </source>
</evidence>
<proteinExistence type="predicted"/>
<dbReference type="AlphaFoldDB" id="A0A0F9TBL8"/>
<organism evidence="1">
    <name type="scientific">marine sediment metagenome</name>
    <dbReference type="NCBI Taxonomy" id="412755"/>
    <lineage>
        <taxon>unclassified sequences</taxon>
        <taxon>metagenomes</taxon>
        <taxon>ecological metagenomes</taxon>
    </lineage>
</organism>
<gene>
    <name evidence="1" type="ORF">LCGC14_0748740</name>
</gene>